<keyword evidence="5" id="KW-0812">Transmembrane</keyword>
<dbReference type="InterPro" id="IPR000152">
    <property type="entry name" value="EGF-type_Asp/Asn_hydroxyl_site"/>
</dbReference>
<feature type="disulfide bond" evidence="18">
    <location>
        <begin position="519"/>
        <end position="537"/>
    </location>
</feature>
<feature type="disulfide bond" evidence="18">
    <location>
        <begin position="299"/>
        <end position="314"/>
    </location>
</feature>
<dbReference type="SMART" id="SM00192">
    <property type="entry name" value="LDLa"/>
    <property type="match status" value="19"/>
</dbReference>
<feature type="domain" description="Ig-like" evidence="24">
    <location>
        <begin position="2672"/>
        <end position="2754"/>
    </location>
</feature>
<feature type="disulfide bond" evidence="16">
    <location>
        <begin position="3513"/>
        <end position="3522"/>
    </location>
</feature>
<feature type="disulfide bond" evidence="18">
    <location>
        <begin position="241"/>
        <end position="253"/>
    </location>
</feature>
<comment type="caution">
    <text evidence="26">The sequence shown here is derived from an EMBL/GenBank/DDBJ whole genome shotgun (WGS) entry which is preliminary data.</text>
</comment>
<feature type="domain" description="Ig-like" evidence="24">
    <location>
        <begin position="649"/>
        <end position="734"/>
    </location>
</feature>
<keyword evidence="3" id="KW-0964">Secreted</keyword>
<feature type="disulfide bond" evidence="18">
    <location>
        <begin position="480"/>
        <end position="498"/>
    </location>
</feature>
<feature type="domain" description="Laminin IV type A" evidence="25">
    <location>
        <begin position="1387"/>
        <end position="1568"/>
    </location>
</feature>
<dbReference type="Gene3D" id="2.10.25.10">
    <property type="entry name" value="Laminin"/>
    <property type="match status" value="6"/>
</dbReference>
<keyword evidence="4" id="KW-0272">Extracellular matrix</keyword>
<dbReference type="CDD" id="cd00055">
    <property type="entry name" value="EGF_Lam"/>
    <property type="match status" value="4"/>
</dbReference>
<feature type="domain" description="Ig-like" evidence="24">
    <location>
        <begin position="869"/>
        <end position="951"/>
    </location>
</feature>
<feature type="disulfide bond" evidence="16">
    <location>
        <begin position="3214"/>
        <end position="3231"/>
    </location>
</feature>
<dbReference type="InterPro" id="IPR051221">
    <property type="entry name" value="LDLR-related"/>
</dbReference>
<evidence type="ECO:0000256" key="16">
    <source>
        <dbReference type="PROSITE-ProRule" id="PRU00076"/>
    </source>
</evidence>
<dbReference type="InterPro" id="IPR002049">
    <property type="entry name" value="LE_dom"/>
</dbReference>
<dbReference type="PROSITE" id="PS50026">
    <property type="entry name" value="EGF_3"/>
    <property type="match status" value="5"/>
</dbReference>
<feature type="disulfide bond" evidence="18">
    <location>
        <begin position="749"/>
        <end position="761"/>
    </location>
</feature>
<dbReference type="InterPro" id="IPR001881">
    <property type="entry name" value="EGF-like_Ca-bd_dom"/>
</dbReference>
<keyword evidence="12" id="KW-0675">Receptor</keyword>
<dbReference type="InterPro" id="IPR000742">
    <property type="entry name" value="EGF"/>
</dbReference>
<sequence length="3779" mass="414398">SQCVLGQFQCQDRSCINDYQRCDRQRDCPNGEDEQNCPGTGPCSSNEWRCSNGICISKSSRCDSKRDCPDNSDETNCDVCKLDQFRCDNSSCISLSQRCDGKSDCSYGEDEKSCALCRNDEYKCTNGQCVYIGQRCDGRRDCQDGSDELNCDGDTFRRCHPSDFQCTGGYCIMGYKRCNGIVDCPSGNDEENCTSYLPVYPKSCRSDEVKCSDGSCTPGKKCDNVYDCEDGSDEYDCETTCRSNQFKCASGECIEGSSKCDSKPDCRDGSDESDCVSPKSCPLGEVKCSDDSCTPGKKCDNVYDCEDGSDEYDCETTCKSNQFKCASGECIEGSSKCDSKPDCRDGSDERDCVSPGTCGPEEVKCNDGSCTFGKKCDNIFDCIDGSDESGCSRICSPSQFKCASGDCIDEFLRCDSKIDCADGSDEKECVFECPGGKFRCTDGLCLDTKRRCDGYPDCNDGADEIGCANDTRCSPNDFECGDGACIPTDRVCDRRRDCPDGSDENNCQPKRCSASEFTCEDGNCIPLSQQCNGRNECSDGSDEEDCPCTQDQFLCLDGQCIDGSLRCDRRRDCSDGSDEQNCPTEPPTIPSEPPPTPRPRCPPGEFQCRSGNQCIFATQVCDGPADCFDFSDEADCGGTSTGLQLMTYPNAQDIKENIYKPDREVVFQCRDEGPLRAPVRWTRPNGQPLPPGSRDVRGRLEIPNIKVEHSGEYICEAIGFPPAARNAQVRVQLTVERWVPPPTRPPTACAASEATCSNGDCIPKQAVCDGRKDCTDGSDEIRCNANGCEPNEFRCANKKCVMKTWKCDGDDDCGDGSDESDCATNPPGSICLYHHFTCHTNNQCIPKSYHCDIERDCVDGSDEIGCSKPVVSKPPPPMVTLAIGELFEISCTAVGVPVPEIVWRRNWGHIPPKCRTTSVDGVGVLTCPDIQPEDQGAYSCESINTKGQTFAVPDTILMVTTENVCRPGYFNSQAKTEAECIKCFCFGQAVNCRSADLFIYHYQPPFDSLKALGVRVDPITGAVEIRDEPIYRNAVPQLTAVGLNGVNSYLPSRVELTQPNLVPYFAMPENYHGNQLKSYGGYLRYNINHGNRGYEVAGPDVILSGNSYILLHQSRQPPESFRGEDRAVRFFVGEWVKRSENAPETIATREDIMMALANIDNILLKLQYNEGQLNTTISNIIMESAAAPDNNLGAASYVEECSCPVGYTGISCERCDEGYERHNSGPWLGQCYKVSPTCPSGTYGDPGRGIECKVCPCPLTNPSNQFGRTCSLAPDGDVICDCPSGYTGRRCEQCSAGYEGNPMIPGDSCRLAQQDVCNSAGTRSAVGSSCNCKSNVEGPTCNQCKANAFYLSPDNQFGCISCFCMGVASQCGSSSWYRDQISSAFTSSTNDFSIVDIDNRENPITEGIRLDSGSRQILFSSFPTQNVFYWSLPSRYLGNQLTAYGGNLRYTLKHVPSPGGQSSRNSAADVQLISANHIDLLYYAKGQTLPTNSAQTFVVPLLEQHWQRSDGQVADREHLLMALADLKAIYIKATYTTNTMESALVSVSLDTANVRNTGSLERASSVEHCYCPEGYKGLSCEDCAFGYTRGDGGLYLGFCEPCNCNGHSNECHPETGECMNCRDHTAGRFCDQCLPGYEGDPQHGIPCRYREGGSCQCDSRGAISNECFNGMCRCKPNVEGNMCDRCRQGTFGLNSSNVEGCQSCFCSGVARECSESSYYIEQIPTQILDEDHHGFSLTDQNLQRRISNNFQFNYAINEISYRFGAGESRLYWSLPQLLTGNQIKSYGGKLEFRQRYTEYSRSRPTPDQDVIIVGDRHTIYWTNPNPLIPEVQNRVSVPISAASGWQRLDQTAGPRPASREDILVALSNIKEILVRAQPSDTTESSSISDVTLDTAIEPVTTGGRATNVEVCRCPLGYEGSSCESCTLGYYRDVNDISAGALGSCTKCPCTQNAHGCNIGPDNFVVCHCIPGYSGSRCEYVGDNNGTDNTDNRPNTPPPVTINVTIVAPNIKIFEIGSTLRLNCSAISYRTQSPAQIMWTKDGGSLPQSAIDDGRGILIITDLRVSDSGRYICEAQDGYSIVTKDITVIVGTLPPEPPRVVVNPPFVDVREGQRIEIQCAASGNPAPNYILQRIDNQPLNPAHYFYNGVFRIDQVVLSDAGKYDCIAQNSHGTDRVTFEVFVRVADFVRVSIEPSSVRSYSGQPFTLRCLAANALRDIKWSKDNGQLPYNSREENGVLTVSNANARDSGVYICTITTTNGASGRGTAQVEIIEPEGEYPTVSVSSDRLSISRGSSNQLRCDATGSPTPSIKWKKSNGDFSEHVEQIGSILYIRNADERDEGTYLCVASNRLGLAQAHVDVYISRGYAPTVRIYPDSTQRVLAGHTLDLECISEGGSPSRITWRRRDGLALGRNVEQFQRGNIRFNQITKTDEGEYVCTAENEAGMVTAVATIYVQAPPEIRIVPDQEVITRREGDSLTLECHASGSPAPTVFWRKYEQNPRGPQALGGEEERSTYSVKQFNRLTRYDEGLYICQARSDTGTVQKRVQLIVDTLPVRGDITGEDATSGNDNGYKDLERPQNPNDINHYTAPVGTQAELRCSISTTDNRYDQVDTKWVRTDNAPLPENAFIRGGTLFIDNVQDSAKGPYSCLGTRRSTGQLLFTLNAYLDVISPPNITLVPKRQVVHPGDNAYIQCSANGQQPITITWSPMSRAMPASVTITDGLLQFNNIKISDAGRYRCTAVNSAGEADAVADVFVQETRYRPSISAVNKTPIAPVGSSITLQCHIENATVEDIKWFRERERLPPNSYITPERNLQINNVQMSDEGRYYCEIPTSSGYSQDFVDLKITGPSPDANLVQPTLYISPPERDFHIGENVDINCQSNQPGAITTWSKPSEWLDDNVQNVGGTLRIQKLKQKNAGIYRCEATGYQGVYHKDYNLKIVEDASLFQAAVETKIAPKGSGVVLECRTDLQEPISYVWTKAGGELPRYIDPFSRTIQLNDVASSDAGAYMCSAENGYRKVEIPVILVITGIVPYFTQAPVSYIALPTLMDPYIQFSFEISIKPELEDGLILYNGNKQNERGSDFISLALVGGVPEFRYNLGHSVTIVRAKPISIGQWHTIKVVRNRKKATMYVDGEGSYVGNADGKYIGLDLSENLYLGGVPKIDKISPEVEMEIGFVGCISRFKVGHAVQDILRDALEKEGVTNCETCSENRCQNKGVCQESLTNEGYVCICHSGFSGATCSKLKGEACSPYSCGSGRCVDNDEGFECMCPMGKTGSRCEKEIRIQKPAFQNDAFIAYSVPKQRRLKYSMKIKPNSTKDGILLYCGETEEGHGDFASLALKNQHVEFRFDVGNGPTIIRSPRKINPGETVAITASRSLSEGRLIVSGDSPVVERSPGNNKTPNLLTYLYVGGVDKQKIKVNDGVEVSSGFDGCISDINVGGTEINMIQSAVDSSNVQDCSNIHHSNDMNNNIEHNPTSPTPYNHHQTGCSSSPCRNDGICYPLSPTSYQCSCINGYTGKDCELAPNQCEYLKPCQNNGTCRGNTTFYSCDCPLGYTGINCEQRAELKNDAHFDGNGYLEFDKEMLPHENENEEEVIALEMSTNSSNGLIFWHGQSPNQDAQGQDYLALSVVNGFLEFSYDLGSGPAIIHNGYIRVNDGERHLVILKRRGKSGSIEIDNQYTQKDESVGSATTLTCRGNIYLGGAPDITFMTANRYKSGFVGCVHGFELQGTKQIDLGRKALGGRNVKACSSYEGIYSYESNEENSPFKKLVRQSALVT</sequence>
<feature type="domain" description="Ig-like" evidence="24">
    <location>
        <begin position="2457"/>
        <end position="2542"/>
    </location>
</feature>
<keyword evidence="16" id="KW-0245">EGF-like domain</keyword>
<dbReference type="CDD" id="cd00054">
    <property type="entry name" value="EGF_CA"/>
    <property type="match status" value="2"/>
</dbReference>
<evidence type="ECO:0000256" key="18">
    <source>
        <dbReference type="PROSITE-ProRule" id="PRU00124"/>
    </source>
</evidence>
<dbReference type="SMART" id="SM00179">
    <property type="entry name" value="EGF_CA"/>
    <property type="match status" value="3"/>
</dbReference>
<feature type="disulfide bond" evidence="18">
    <location>
        <begin position="124"/>
        <end position="142"/>
    </location>
</feature>
<feature type="disulfide bond" evidence="17">
    <location>
        <begin position="3723"/>
        <end position="3750"/>
    </location>
</feature>
<evidence type="ECO:0000256" key="5">
    <source>
        <dbReference type="ARBA" id="ARBA00022692"/>
    </source>
</evidence>
<gene>
    <name evidence="26" type="ORF">HHI36_006131</name>
</gene>
<evidence type="ECO:0000256" key="11">
    <source>
        <dbReference type="ARBA" id="ARBA00023157"/>
    </source>
</evidence>
<feature type="disulfide bond" evidence="18">
    <location>
        <begin position="159"/>
        <end position="171"/>
    </location>
</feature>
<comment type="caution">
    <text evidence="16">Lacks conserved residue(s) required for the propagation of feature annotation.</text>
</comment>
<feature type="disulfide bond" evidence="18">
    <location>
        <begin position="337"/>
        <end position="352"/>
    </location>
</feature>
<dbReference type="CDD" id="cd00110">
    <property type="entry name" value="LamG"/>
    <property type="match status" value="3"/>
</dbReference>
<evidence type="ECO:0000256" key="10">
    <source>
        <dbReference type="ARBA" id="ARBA00023136"/>
    </source>
</evidence>
<dbReference type="Gene3D" id="2.60.120.200">
    <property type="match status" value="3"/>
</dbReference>
<feature type="disulfide bond" evidence="18">
    <location>
        <begin position="117"/>
        <end position="129"/>
    </location>
</feature>
<dbReference type="SUPFAM" id="SSF49899">
    <property type="entry name" value="Concanavalin A-like lectins/glucanases"/>
    <property type="match status" value="3"/>
</dbReference>
<dbReference type="InterPro" id="IPR023415">
    <property type="entry name" value="LDLR_class-A_CS"/>
</dbReference>
<feature type="disulfide bond" evidence="16">
    <location>
        <begin position="1282"/>
        <end position="1291"/>
    </location>
</feature>
<keyword evidence="10" id="KW-0472">Membrane</keyword>
<feature type="disulfide bond" evidence="18">
    <location>
        <begin position="807"/>
        <end position="822"/>
    </location>
</feature>
<evidence type="ECO:0000313" key="26">
    <source>
        <dbReference type="EMBL" id="KAL3282973.1"/>
    </source>
</evidence>
<evidence type="ECO:0000259" key="25">
    <source>
        <dbReference type="PROSITE" id="PS51115"/>
    </source>
</evidence>
<dbReference type="GO" id="GO:0030154">
    <property type="term" value="P:cell differentiation"/>
    <property type="evidence" value="ECO:0007669"/>
    <property type="project" value="UniProtKB-ARBA"/>
</dbReference>
<evidence type="ECO:0000259" key="22">
    <source>
        <dbReference type="PROSITE" id="PS50026"/>
    </source>
</evidence>
<dbReference type="Pfam" id="PF00057">
    <property type="entry name" value="Ldl_recept_a"/>
    <property type="match status" value="16"/>
</dbReference>
<feature type="disulfide bond" evidence="18">
    <location>
        <begin position="3"/>
        <end position="15"/>
    </location>
</feature>
<dbReference type="Proteomes" id="UP001516400">
    <property type="component" value="Unassembled WGS sequence"/>
</dbReference>
<dbReference type="InterPro" id="IPR036179">
    <property type="entry name" value="Ig-like_dom_sf"/>
</dbReference>
<dbReference type="SMART" id="SM00181">
    <property type="entry name" value="EGF"/>
    <property type="match status" value="10"/>
</dbReference>
<feature type="disulfide bond" evidence="18">
    <location>
        <begin position="788"/>
        <end position="800"/>
    </location>
</feature>
<feature type="domain" description="Ig-like" evidence="24">
    <location>
        <begin position="2858"/>
        <end position="2939"/>
    </location>
</feature>
<feature type="disulfide bond" evidence="18">
    <location>
        <begin position="50"/>
        <end position="68"/>
    </location>
</feature>
<dbReference type="GO" id="GO:0009653">
    <property type="term" value="P:anatomical structure morphogenesis"/>
    <property type="evidence" value="ECO:0007669"/>
    <property type="project" value="UniProtKB-ARBA"/>
</dbReference>
<dbReference type="Gene3D" id="2.60.40.10">
    <property type="entry name" value="Immunoglobulins"/>
    <property type="match status" value="13"/>
</dbReference>
<feature type="disulfide bond" evidence="19">
    <location>
        <begin position="1633"/>
        <end position="1647"/>
    </location>
</feature>
<feature type="disulfide bond" evidence="18">
    <location>
        <begin position="795"/>
        <end position="813"/>
    </location>
</feature>
<dbReference type="PROSITE" id="PS50025">
    <property type="entry name" value="LAM_G_DOMAIN"/>
    <property type="match status" value="3"/>
</dbReference>
<dbReference type="SUPFAM" id="SSF57196">
    <property type="entry name" value="EGF/Laminin"/>
    <property type="match status" value="4"/>
</dbReference>
<dbReference type="PANTHER" id="PTHR22722">
    <property type="entry name" value="LOW-DENSITY LIPOPROTEIN RECEPTOR-RELATED PROTEIN 2-RELATED"/>
    <property type="match status" value="1"/>
</dbReference>
<dbReference type="PROSITE" id="PS00022">
    <property type="entry name" value="EGF_1"/>
    <property type="match status" value="7"/>
</dbReference>
<feature type="disulfide bond" evidence="18">
    <location>
        <begin position="621"/>
        <end position="636"/>
    </location>
</feature>
<dbReference type="SMART" id="SM00409">
    <property type="entry name" value="IG"/>
    <property type="match status" value="13"/>
</dbReference>
<dbReference type="GO" id="GO:0005604">
    <property type="term" value="C:basement membrane"/>
    <property type="evidence" value="ECO:0007669"/>
    <property type="project" value="UniProtKB-SubCell"/>
</dbReference>
<feature type="disulfide bond" evidence="18">
    <location>
        <begin position="492"/>
        <end position="507"/>
    </location>
</feature>
<feature type="disulfide bond" evidence="18">
    <location>
        <begin position="851"/>
        <end position="866"/>
    </location>
</feature>
<dbReference type="InterPro" id="IPR013320">
    <property type="entry name" value="ConA-like_dom_sf"/>
</dbReference>
<feature type="disulfide bond" evidence="18">
    <location>
        <begin position="43"/>
        <end position="55"/>
    </location>
</feature>
<feature type="disulfide bond" evidence="16">
    <location>
        <begin position="3250"/>
        <end position="3260"/>
    </location>
</feature>
<dbReference type="PROSITE" id="PS50068">
    <property type="entry name" value="LDLRA_2"/>
    <property type="match status" value="19"/>
</dbReference>
<feature type="domain" description="EGF-like" evidence="22">
    <location>
        <begin position="3246"/>
        <end position="3281"/>
    </location>
</feature>
<dbReference type="InterPro" id="IPR001791">
    <property type="entry name" value="Laminin_G"/>
</dbReference>
<feature type="domain" description="Ig-like" evidence="24">
    <location>
        <begin position="2944"/>
        <end position="3023"/>
    </location>
</feature>
<feature type="domain" description="Ig-like" evidence="24">
    <location>
        <begin position="2097"/>
        <end position="2176"/>
    </location>
</feature>
<dbReference type="Pfam" id="PF13927">
    <property type="entry name" value="Ig_3"/>
    <property type="match status" value="10"/>
</dbReference>
<feature type="disulfide bond" evidence="18">
    <location>
        <begin position="395"/>
        <end position="407"/>
    </location>
</feature>
<feature type="disulfide bond" evidence="18">
    <location>
        <begin position="555"/>
        <end position="573"/>
    </location>
</feature>
<feature type="domain" description="EGF-like" evidence="22">
    <location>
        <begin position="3525"/>
        <end position="3562"/>
    </location>
</feature>
<dbReference type="FunFam" id="2.10.25.10:FF:000033">
    <property type="entry name" value="Laminin subunit alpha 2"/>
    <property type="match status" value="1"/>
</dbReference>
<feature type="domain" description="Laminin IV type A" evidence="25">
    <location>
        <begin position="1009"/>
        <end position="1200"/>
    </location>
</feature>
<dbReference type="SUPFAM" id="SSF48726">
    <property type="entry name" value="Immunoglobulin"/>
    <property type="match status" value="13"/>
</dbReference>
<dbReference type="PROSITE" id="PS00010">
    <property type="entry name" value="ASX_HYDROXYL"/>
    <property type="match status" value="1"/>
</dbReference>
<feature type="disulfide bond" evidence="18">
    <location>
        <begin position="136"/>
        <end position="151"/>
    </location>
</feature>
<feature type="domain" description="Laminin G" evidence="21">
    <location>
        <begin position="3288"/>
        <end position="3460"/>
    </location>
</feature>
<feature type="disulfide bond" evidence="18">
    <location>
        <begin position="80"/>
        <end position="92"/>
    </location>
</feature>
<feature type="domain" description="Ig-like" evidence="24">
    <location>
        <begin position="2762"/>
        <end position="2847"/>
    </location>
</feature>
<dbReference type="GO" id="GO:0048513">
    <property type="term" value="P:animal organ development"/>
    <property type="evidence" value="ECO:0007669"/>
    <property type="project" value="UniProtKB-ARBA"/>
</dbReference>
<dbReference type="PROSITE" id="PS01248">
    <property type="entry name" value="EGF_LAM_1"/>
    <property type="match status" value="3"/>
</dbReference>
<feature type="disulfide bond" evidence="18">
    <location>
        <begin position="166"/>
        <end position="184"/>
    </location>
</feature>
<keyword evidence="7" id="KW-0677">Repeat</keyword>
<dbReference type="InterPro" id="IPR013783">
    <property type="entry name" value="Ig-like_fold"/>
</dbReference>
<feature type="disulfide bond" evidence="18">
    <location>
        <begin position="248"/>
        <end position="266"/>
    </location>
</feature>
<evidence type="ECO:0000256" key="14">
    <source>
        <dbReference type="ARBA" id="ARBA00023292"/>
    </source>
</evidence>
<dbReference type="InterPro" id="IPR003599">
    <property type="entry name" value="Ig_sub"/>
</dbReference>
<proteinExistence type="predicted"/>
<dbReference type="SMART" id="SM00180">
    <property type="entry name" value="EGF_Lam"/>
    <property type="match status" value="5"/>
</dbReference>
<dbReference type="GO" id="GO:0048731">
    <property type="term" value="P:system development"/>
    <property type="evidence" value="ECO:0007669"/>
    <property type="project" value="UniProtKB-ARBA"/>
</dbReference>
<dbReference type="FunFam" id="2.10.25.10:FF:000106">
    <property type="entry name" value="Heparan sulfate proteoglycan 2"/>
    <property type="match status" value="1"/>
</dbReference>
<comment type="subcellular location">
    <subcellularLocation>
        <location evidence="1">Membrane</location>
        <topology evidence="1">Single-pass membrane protein</topology>
    </subcellularLocation>
    <subcellularLocation>
        <location evidence="2">Secreted</location>
        <location evidence="2">Extracellular space</location>
        <location evidence="2">Extracellular matrix</location>
        <location evidence="2">Basement membrane</location>
    </subcellularLocation>
</comment>
<evidence type="ECO:0000256" key="2">
    <source>
        <dbReference type="ARBA" id="ARBA00004302"/>
    </source>
</evidence>
<feature type="disulfide bond" evidence="18">
    <location>
        <begin position="440"/>
        <end position="458"/>
    </location>
</feature>
<dbReference type="PRINTS" id="PR00261">
    <property type="entry name" value="LDLRECEPTOR"/>
</dbReference>
<feature type="disulfide bond" evidence="18">
    <location>
        <begin position="512"/>
        <end position="524"/>
    </location>
</feature>
<dbReference type="InterPro" id="IPR003598">
    <property type="entry name" value="Ig_sub2"/>
</dbReference>
<feature type="disulfide bond" evidence="18">
    <location>
        <begin position="178"/>
        <end position="193"/>
    </location>
</feature>
<dbReference type="PROSITE" id="PS01209">
    <property type="entry name" value="LDLRA_1"/>
    <property type="match status" value="11"/>
</dbReference>
<organism evidence="26 27">
    <name type="scientific">Cryptolaemus montrouzieri</name>
    <dbReference type="NCBI Taxonomy" id="559131"/>
    <lineage>
        <taxon>Eukaryota</taxon>
        <taxon>Metazoa</taxon>
        <taxon>Ecdysozoa</taxon>
        <taxon>Arthropoda</taxon>
        <taxon>Hexapoda</taxon>
        <taxon>Insecta</taxon>
        <taxon>Pterygota</taxon>
        <taxon>Neoptera</taxon>
        <taxon>Endopterygota</taxon>
        <taxon>Coleoptera</taxon>
        <taxon>Polyphaga</taxon>
        <taxon>Cucujiformia</taxon>
        <taxon>Coccinelloidea</taxon>
        <taxon>Coccinellidae</taxon>
        <taxon>Scymninae</taxon>
        <taxon>Scymnini</taxon>
        <taxon>Cryptolaemus</taxon>
    </lineage>
</organism>
<feature type="domain" description="Laminin EGF-like" evidence="23">
    <location>
        <begin position="1655"/>
        <end position="1703"/>
    </location>
</feature>
<feature type="disulfide bond" evidence="18">
    <location>
        <begin position="318"/>
        <end position="330"/>
    </location>
</feature>
<dbReference type="PROSITE" id="PS01186">
    <property type="entry name" value="EGF_2"/>
    <property type="match status" value="4"/>
</dbReference>
<dbReference type="GO" id="GO:0016020">
    <property type="term" value="C:membrane"/>
    <property type="evidence" value="ECO:0007669"/>
    <property type="project" value="UniProtKB-SubCell"/>
</dbReference>
<dbReference type="Gene3D" id="2.170.300.10">
    <property type="entry name" value="Tie2 ligand-binding domain superfamily"/>
    <property type="match status" value="1"/>
</dbReference>
<dbReference type="PROSITE" id="PS50835">
    <property type="entry name" value="IG_LIKE"/>
    <property type="match status" value="13"/>
</dbReference>
<dbReference type="InterPro" id="IPR056863">
    <property type="entry name" value="LMN_ATRN_NET-like_EGF"/>
</dbReference>
<feature type="disulfide bond" evidence="18">
    <location>
        <begin position="62"/>
        <end position="77"/>
    </location>
</feature>
<feature type="disulfide bond" evidence="18">
    <location>
        <begin position="414"/>
        <end position="429"/>
    </location>
</feature>
<evidence type="ECO:0000256" key="4">
    <source>
        <dbReference type="ARBA" id="ARBA00022530"/>
    </source>
</evidence>
<feature type="domain" description="Laminin EGF-like" evidence="23">
    <location>
        <begin position="1602"/>
        <end position="1649"/>
    </location>
</feature>
<feature type="disulfide bond" evidence="18">
    <location>
        <begin position="402"/>
        <end position="420"/>
    </location>
</feature>
<feature type="disulfide bond" evidence="16">
    <location>
        <begin position="3271"/>
        <end position="3280"/>
    </location>
</feature>
<evidence type="ECO:0000256" key="20">
    <source>
        <dbReference type="SAM" id="MobiDB-lite"/>
    </source>
</evidence>
<dbReference type="PROSITE" id="PS50027">
    <property type="entry name" value="EGF_LAM_2"/>
    <property type="match status" value="2"/>
</dbReference>
<feature type="region of interest" description="Disordered" evidence="20">
    <location>
        <begin position="575"/>
        <end position="602"/>
    </location>
</feature>
<feature type="domain" description="Ig-like" evidence="24">
    <location>
        <begin position="2577"/>
        <end position="2648"/>
    </location>
</feature>
<evidence type="ECO:0000256" key="1">
    <source>
        <dbReference type="ARBA" id="ARBA00004167"/>
    </source>
</evidence>
<evidence type="ECO:0000256" key="8">
    <source>
        <dbReference type="ARBA" id="ARBA00022869"/>
    </source>
</evidence>
<feature type="disulfide bond" evidence="19">
    <location>
        <begin position="1674"/>
        <end position="1683"/>
    </location>
</feature>
<feature type="domain" description="Ig-like" evidence="24">
    <location>
        <begin position="2278"/>
        <end position="2362"/>
    </location>
</feature>
<keyword evidence="27" id="KW-1185">Reference proteome</keyword>
<dbReference type="PROSITE" id="PS51115">
    <property type="entry name" value="LAMININ_IVA"/>
    <property type="match status" value="3"/>
</dbReference>
<dbReference type="InterPro" id="IPR002172">
    <property type="entry name" value="LDrepeatLR_classA_rpt"/>
</dbReference>
<feature type="non-terminal residue" evidence="26">
    <location>
        <position position="1"/>
    </location>
</feature>
<feature type="disulfide bond" evidence="18">
    <location>
        <begin position="99"/>
        <end position="114"/>
    </location>
</feature>
<keyword evidence="6" id="KW-0732">Signal</keyword>
<dbReference type="CDD" id="cd00112">
    <property type="entry name" value="LDLa"/>
    <property type="match status" value="18"/>
</dbReference>
<feature type="disulfide bond" evidence="18">
    <location>
        <begin position="281"/>
        <end position="293"/>
    </location>
</feature>
<dbReference type="InterPro" id="IPR007110">
    <property type="entry name" value="Ig-like_dom"/>
</dbReference>
<feature type="disulfide bond" evidence="16">
    <location>
        <begin position="3552"/>
        <end position="3561"/>
    </location>
</feature>
<feature type="compositionally biased region" description="Pro residues" evidence="20">
    <location>
        <begin position="584"/>
        <end position="602"/>
    </location>
</feature>
<feature type="disulfide bond" evidence="18">
    <location>
        <begin position="22"/>
        <end position="37"/>
    </location>
</feature>
<evidence type="ECO:0000256" key="3">
    <source>
        <dbReference type="ARBA" id="ARBA00022525"/>
    </source>
</evidence>
<feature type="disulfide bond" evidence="18">
    <location>
        <begin position="87"/>
        <end position="105"/>
    </location>
</feature>
<feature type="domain" description="Ig-like" evidence="24">
    <location>
        <begin position="2367"/>
        <end position="2452"/>
    </location>
</feature>
<dbReference type="Pfam" id="PF00008">
    <property type="entry name" value="EGF"/>
    <property type="match status" value="1"/>
</dbReference>
<keyword evidence="13" id="KW-0325">Glycoprotein</keyword>
<feature type="disulfide bond" evidence="18">
    <location>
        <begin position="433"/>
        <end position="445"/>
    </location>
</feature>
<evidence type="ECO:0000256" key="17">
    <source>
        <dbReference type="PROSITE-ProRule" id="PRU00122"/>
    </source>
</evidence>
<keyword evidence="15" id="KW-0393">Immunoglobulin domain</keyword>
<feature type="disulfide bond" evidence="16">
    <location>
        <begin position="3233"/>
        <end position="3242"/>
    </location>
</feature>
<feature type="disulfide bond" evidence="18">
    <location>
        <begin position="768"/>
        <end position="783"/>
    </location>
</feature>
<dbReference type="Pfam" id="PF00052">
    <property type="entry name" value="Laminin_B"/>
    <property type="match status" value="3"/>
</dbReference>
<name>A0ABD2NW55_9CUCU</name>
<dbReference type="PANTHER" id="PTHR22722:SF12">
    <property type="entry name" value="EGF-LIKE DOMAIN-CONTAINING PROTEIN"/>
    <property type="match status" value="1"/>
</dbReference>
<evidence type="ECO:0000259" key="21">
    <source>
        <dbReference type="PROSITE" id="PS50025"/>
    </source>
</evidence>
<dbReference type="SMART" id="SM00281">
    <property type="entry name" value="LamB"/>
    <property type="match status" value="3"/>
</dbReference>
<feature type="disulfide bond" evidence="18">
    <location>
        <begin position="756"/>
        <end position="774"/>
    </location>
</feature>
<dbReference type="InterPro" id="IPR036055">
    <property type="entry name" value="LDL_receptor-like_sf"/>
</dbReference>
<feature type="domain" description="EGF-like" evidence="22">
    <location>
        <begin position="3205"/>
        <end position="3243"/>
    </location>
</feature>
<evidence type="ECO:0000256" key="12">
    <source>
        <dbReference type="ARBA" id="ARBA00023170"/>
    </source>
</evidence>
<dbReference type="Gene3D" id="4.10.400.10">
    <property type="entry name" value="Low-density Lipoprotein Receptor"/>
    <property type="match status" value="19"/>
</dbReference>
<evidence type="ECO:0008006" key="28">
    <source>
        <dbReference type="Google" id="ProtNLM"/>
    </source>
</evidence>
<dbReference type="InterPro" id="IPR000034">
    <property type="entry name" value="Laminin_IV"/>
</dbReference>
<dbReference type="Pfam" id="PF00054">
    <property type="entry name" value="Laminin_G_1"/>
    <property type="match status" value="3"/>
</dbReference>
<dbReference type="Pfam" id="PF00053">
    <property type="entry name" value="EGF_laminin"/>
    <property type="match status" value="4"/>
</dbReference>
<feature type="disulfide bond" evidence="18">
    <location>
        <begin position="567"/>
        <end position="582"/>
    </location>
</feature>
<keyword evidence="8" id="KW-0084">Basement membrane</keyword>
<dbReference type="SMART" id="SM00282">
    <property type="entry name" value="LamG"/>
    <property type="match status" value="3"/>
</dbReference>
<evidence type="ECO:0000256" key="6">
    <source>
        <dbReference type="ARBA" id="ARBA00022729"/>
    </source>
</evidence>
<evidence type="ECO:0000256" key="7">
    <source>
        <dbReference type="ARBA" id="ARBA00022737"/>
    </source>
</evidence>
<evidence type="ECO:0000256" key="15">
    <source>
        <dbReference type="ARBA" id="ARBA00023319"/>
    </source>
</evidence>
<feature type="domain" description="Ig-like" evidence="24">
    <location>
        <begin position="2187"/>
        <end position="2269"/>
    </location>
</feature>
<dbReference type="EMBL" id="JABFTP020000144">
    <property type="protein sequence ID" value="KAL3282973.1"/>
    <property type="molecule type" value="Genomic_DNA"/>
</dbReference>
<accession>A0ABD2NW55</accession>
<evidence type="ECO:0000256" key="19">
    <source>
        <dbReference type="PROSITE-ProRule" id="PRU00460"/>
    </source>
</evidence>
<evidence type="ECO:0000256" key="13">
    <source>
        <dbReference type="ARBA" id="ARBA00023180"/>
    </source>
</evidence>
<dbReference type="FunFam" id="4.10.400.10:FF:000034">
    <property type="entry name" value="Low-density lipoprotein receptor-related protein 2"/>
    <property type="match status" value="2"/>
</dbReference>
<feature type="disulfide bond" evidence="18">
    <location>
        <begin position="473"/>
        <end position="485"/>
    </location>
</feature>
<feature type="domain" description="Laminin IV type A" evidence="25">
    <location>
        <begin position="1730"/>
        <end position="1910"/>
    </location>
</feature>
<feature type="region of interest" description="Disordered" evidence="20">
    <location>
        <begin position="2559"/>
        <end position="2582"/>
    </location>
</feature>
<feature type="disulfide bond" evidence="18">
    <location>
        <begin position="10"/>
        <end position="28"/>
    </location>
</feature>
<keyword evidence="14 19" id="KW-0424">Laminin EGF-like domain</keyword>
<reference evidence="26 27" key="1">
    <citation type="journal article" date="2021" name="BMC Biol.">
        <title>Horizontally acquired antibacterial genes associated with adaptive radiation of ladybird beetles.</title>
        <authorList>
            <person name="Li H.S."/>
            <person name="Tang X.F."/>
            <person name="Huang Y.H."/>
            <person name="Xu Z.Y."/>
            <person name="Chen M.L."/>
            <person name="Du X.Y."/>
            <person name="Qiu B.Y."/>
            <person name="Chen P.T."/>
            <person name="Zhang W."/>
            <person name="Slipinski A."/>
            <person name="Escalona H.E."/>
            <person name="Waterhouse R.M."/>
            <person name="Zwick A."/>
            <person name="Pang H."/>
        </authorList>
    </citation>
    <scope>NUCLEOTIDE SEQUENCE [LARGE SCALE GENOMIC DNA]</scope>
    <source>
        <strain evidence="26">SYSU2018</strain>
    </source>
</reference>
<feature type="disulfide bond" evidence="18">
    <location>
        <begin position="222"/>
        <end position="237"/>
    </location>
</feature>
<keyword evidence="9" id="KW-1133">Transmembrane helix</keyword>
<feature type="domain" description="EGF-like" evidence="22">
    <location>
        <begin position="3486"/>
        <end position="3523"/>
    </location>
</feature>
<feature type="disulfide bond" evidence="18">
    <location>
        <begin position="531"/>
        <end position="546"/>
    </location>
</feature>
<dbReference type="Pfam" id="PF24973">
    <property type="entry name" value="EGF_LMN_ATRN"/>
    <property type="match status" value="1"/>
</dbReference>
<feature type="disulfide bond" evidence="18">
    <location>
        <begin position="376"/>
        <end position="391"/>
    </location>
</feature>
<feature type="domain" description="EGF-like" evidence="22">
    <location>
        <begin position="1256"/>
        <end position="1292"/>
    </location>
</feature>
<feature type="disulfide bond" evidence="18">
    <location>
        <begin position="260"/>
        <end position="275"/>
    </location>
</feature>
<feature type="disulfide bond" evidence="18">
    <location>
        <begin position="358"/>
        <end position="370"/>
    </location>
</feature>
<feature type="disulfide bond" evidence="19">
    <location>
        <begin position="1621"/>
        <end position="1630"/>
    </location>
</feature>
<feature type="domain" description="Laminin G" evidence="21">
    <location>
        <begin position="3032"/>
        <end position="3209"/>
    </location>
</feature>
<evidence type="ECO:0000259" key="23">
    <source>
        <dbReference type="PROSITE" id="PS50027"/>
    </source>
</evidence>
<feature type="domain" description="Ig-like" evidence="24">
    <location>
        <begin position="1997"/>
        <end position="2086"/>
    </location>
</feature>
<dbReference type="SMART" id="SM00408">
    <property type="entry name" value="IGc2"/>
    <property type="match status" value="13"/>
</dbReference>
<evidence type="ECO:0000256" key="9">
    <source>
        <dbReference type="ARBA" id="ARBA00022989"/>
    </source>
</evidence>
<evidence type="ECO:0000313" key="27">
    <source>
        <dbReference type="Proteomes" id="UP001516400"/>
    </source>
</evidence>
<feature type="domain" description="Laminin G" evidence="21">
    <location>
        <begin position="3568"/>
        <end position="3750"/>
    </location>
</feature>
<protein>
    <recommendedName>
        <fullName evidence="28">Basement membrane-specific heparan sulfate proteoglycan core protein</fullName>
    </recommendedName>
</protein>
<dbReference type="FunFam" id="2.60.40.10:FF:000032">
    <property type="entry name" value="palladin isoform X1"/>
    <property type="match status" value="1"/>
</dbReference>
<keyword evidence="11 16" id="KW-1015">Disulfide bond</keyword>
<dbReference type="FunFam" id="2.10.25.10:FF:000090">
    <property type="entry name" value="laminin subunit alpha"/>
    <property type="match status" value="1"/>
</dbReference>
<feature type="disulfide bond" evidence="18">
    <location>
        <begin position="452"/>
        <end position="467"/>
    </location>
</feature>
<feature type="disulfide bond" evidence="19">
    <location>
        <begin position="1655"/>
        <end position="1667"/>
    </location>
</feature>
<feature type="disulfide bond" evidence="18">
    <location>
        <begin position="325"/>
        <end position="343"/>
    </location>
</feature>
<dbReference type="FunFam" id="4.10.400.10:FF:000062">
    <property type="entry name" value="Terribly reduced optic lobes, isoform AI"/>
    <property type="match status" value="1"/>
</dbReference>
<feature type="disulfide bond" evidence="18">
    <location>
        <begin position="548"/>
        <end position="560"/>
    </location>
</feature>
<dbReference type="SUPFAM" id="SSF57424">
    <property type="entry name" value="LDL receptor-like module"/>
    <property type="match status" value="19"/>
</dbReference>
<evidence type="ECO:0000259" key="24">
    <source>
        <dbReference type="PROSITE" id="PS50835"/>
    </source>
</evidence>
<feature type="disulfide bond" evidence="18">
    <location>
        <begin position="204"/>
        <end position="216"/>
    </location>
</feature>